<feature type="transmembrane region" description="Helical" evidence="6">
    <location>
        <begin position="16"/>
        <end position="34"/>
    </location>
</feature>
<dbReference type="Gene3D" id="2.40.10.10">
    <property type="entry name" value="Trypsin-like serine proteases"/>
    <property type="match status" value="2"/>
</dbReference>
<evidence type="ECO:0000256" key="4">
    <source>
        <dbReference type="ARBA" id="ARBA00022825"/>
    </source>
</evidence>
<dbReference type="InterPro" id="IPR051201">
    <property type="entry name" value="Chloro_Bact_Ser_Proteases"/>
</dbReference>
<keyword evidence="6" id="KW-0812">Transmembrane</keyword>
<organism evidence="7 8">
    <name type="scientific">Paenibacillus gansuensis</name>
    <dbReference type="NCBI Taxonomy" id="306542"/>
    <lineage>
        <taxon>Bacteria</taxon>
        <taxon>Bacillati</taxon>
        <taxon>Bacillota</taxon>
        <taxon>Bacilli</taxon>
        <taxon>Bacillales</taxon>
        <taxon>Paenibacillaceae</taxon>
        <taxon>Paenibacillus</taxon>
    </lineage>
</organism>
<feature type="transmembrane region" description="Helical" evidence="6">
    <location>
        <begin position="296"/>
        <end position="316"/>
    </location>
</feature>
<keyword evidence="4" id="KW-0720">Serine protease</keyword>
<evidence type="ECO:0000256" key="3">
    <source>
        <dbReference type="ARBA" id="ARBA00022801"/>
    </source>
</evidence>
<keyword evidence="6" id="KW-1133">Transmembrane helix</keyword>
<feature type="compositionally biased region" description="Polar residues" evidence="5">
    <location>
        <begin position="88"/>
        <end position="102"/>
    </location>
</feature>
<keyword evidence="6" id="KW-0472">Membrane</keyword>
<evidence type="ECO:0000256" key="5">
    <source>
        <dbReference type="SAM" id="MobiDB-lite"/>
    </source>
</evidence>
<dbReference type="InterPro" id="IPR043504">
    <property type="entry name" value="Peptidase_S1_PA_chymotrypsin"/>
</dbReference>
<feature type="compositionally biased region" description="Low complexity" evidence="5">
    <location>
        <begin position="70"/>
        <end position="81"/>
    </location>
</feature>
<proteinExistence type="inferred from homology"/>
<reference evidence="8" key="1">
    <citation type="journal article" date="2019" name="Int. J. Syst. Evol. Microbiol.">
        <title>The Global Catalogue of Microorganisms (GCM) 10K type strain sequencing project: providing services to taxonomists for standard genome sequencing and annotation.</title>
        <authorList>
            <consortium name="The Broad Institute Genomics Platform"/>
            <consortium name="The Broad Institute Genome Sequencing Center for Infectious Disease"/>
            <person name="Wu L."/>
            <person name="Ma J."/>
        </authorList>
    </citation>
    <scope>NUCLEOTIDE SEQUENCE [LARGE SCALE GENOMIC DNA]</scope>
    <source>
        <strain evidence="8">KCTC 3950</strain>
    </source>
</reference>
<keyword evidence="3" id="KW-0378">Hydrolase</keyword>
<dbReference type="PRINTS" id="PR00834">
    <property type="entry name" value="PROTEASES2C"/>
</dbReference>
<comment type="caution">
    <text evidence="7">The sequence shown here is derived from an EMBL/GenBank/DDBJ whole genome shotgun (WGS) entry which is preliminary data.</text>
</comment>
<accession>A0ABW5PGG9</accession>
<dbReference type="EMBL" id="JBHUME010000009">
    <property type="protein sequence ID" value="MFD2613831.1"/>
    <property type="molecule type" value="Genomic_DNA"/>
</dbReference>
<dbReference type="InterPro" id="IPR009003">
    <property type="entry name" value="Peptidase_S1_PA"/>
</dbReference>
<dbReference type="Proteomes" id="UP001597541">
    <property type="component" value="Unassembled WGS sequence"/>
</dbReference>
<dbReference type="RefSeq" id="WP_377604038.1">
    <property type="nucleotide sequence ID" value="NZ_JBHUME010000009.1"/>
</dbReference>
<evidence type="ECO:0000313" key="7">
    <source>
        <dbReference type="EMBL" id="MFD2613831.1"/>
    </source>
</evidence>
<evidence type="ECO:0000256" key="2">
    <source>
        <dbReference type="ARBA" id="ARBA00022670"/>
    </source>
</evidence>
<dbReference type="SUPFAM" id="SSF50494">
    <property type="entry name" value="Trypsin-like serine proteases"/>
    <property type="match status" value="1"/>
</dbReference>
<feature type="region of interest" description="Disordered" evidence="5">
    <location>
        <begin position="70"/>
        <end position="102"/>
    </location>
</feature>
<keyword evidence="2" id="KW-0645">Protease</keyword>
<gene>
    <name evidence="7" type="ORF">ACFSUF_15550</name>
</gene>
<keyword evidence="8" id="KW-1185">Reference proteome</keyword>
<comment type="similarity">
    <text evidence="1">Belongs to the peptidase S1C family.</text>
</comment>
<dbReference type="PANTHER" id="PTHR43343:SF3">
    <property type="entry name" value="PROTEASE DO-LIKE 8, CHLOROPLASTIC"/>
    <property type="match status" value="1"/>
</dbReference>
<evidence type="ECO:0000256" key="1">
    <source>
        <dbReference type="ARBA" id="ARBA00010541"/>
    </source>
</evidence>
<evidence type="ECO:0000256" key="6">
    <source>
        <dbReference type="SAM" id="Phobius"/>
    </source>
</evidence>
<name>A0ABW5PGG9_9BACL</name>
<sequence>MDVNKGIPRRKGRKPSGLTSLLWITAAVLLFYIWQSGSHATGSGTIQQQRASVVRVLAVSSDGTLSIGSGWAAGSTAGTESPNRRDSTNNPNGTNGTDSINSIDSTNSTGFLPAYGTSSIVTSEHVVRGAAEVYVQYVDEIIPVVKITSDEGIDAAVLELESPQPRLLPLKLRTGKHAEPAESVWSLGFPAVSDEVLGRMRSTPEEVTVTDGIISKSTADAQGRGMYQTTAAMNGGSSGGPLLDEKGRVIGINTFMALDGSQGIFGAVRSDELLPLLEKAGVRYEIASRQLLSPLWIDRLLSAAGGAALFGLWAWLRMFRRMRKAGLQLLDAHHR</sequence>
<dbReference type="InterPro" id="IPR001940">
    <property type="entry name" value="Peptidase_S1C"/>
</dbReference>
<evidence type="ECO:0000313" key="8">
    <source>
        <dbReference type="Proteomes" id="UP001597541"/>
    </source>
</evidence>
<dbReference type="PANTHER" id="PTHR43343">
    <property type="entry name" value="PEPTIDASE S12"/>
    <property type="match status" value="1"/>
</dbReference>
<protein>
    <submittedName>
        <fullName evidence="7">Trypsin-like peptidase domain-containing protein</fullName>
    </submittedName>
</protein>
<dbReference type="Pfam" id="PF13365">
    <property type="entry name" value="Trypsin_2"/>
    <property type="match status" value="1"/>
</dbReference>